<evidence type="ECO:0000313" key="2">
    <source>
        <dbReference type="Proteomes" id="UP001234297"/>
    </source>
</evidence>
<protein>
    <submittedName>
        <fullName evidence="1">Uncharacterized protein</fullName>
    </submittedName>
</protein>
<comment type="caution">
    <text evidence="1">The sequence shown here is derived from an EMBL/GenBank/DDBJ whole genome shotgun (WGS) entry which is preliminary data.</text>
</comment>
<gene>
    <name evidence="1" type="ORF">MRB53_028964</name>
</gene>
<evidence type="ECO:0000313" key="1">
    <source>
        <dbReference type="EMBL" id="KAJ8620435.1"/>
    </source>
</evidence>
<reference evidence="1 2" key="1">
    <citation type="journal article" date="2022" name="Hortic Res">
        <title>A haplotype resolved chromosomal level avocado genome allows analysis of novel avocado genes.</title>
        <authorList>
            <person name="Nath O."/>
            <person name="Fletcher S.J."/>
            <person name="Hayward A."/>
            <person name="Shaw L.M."/>
            <person name="Masouleh A.K."/>
            <person name="Furtado A."/>
            <person name="Henry R.J."/>
            <person name="Mitter N."/>
        </authorList>
    </citation>
    <scope>NUCLEOTIDE SEQUENCE [LARGE SCALE GENOMIC DNA]</scope>
    <source>
        <strain evidence="2">cv. Hass</strain>
    </source>
</reference>
<organism evidence="1 2">
    <name type="scientific">Persea americana</name>
    <name type="common">Avocado</name>
    <dbReference type="NCBI Taxonomy" id="3435"/>
    <lineage>
        <taxon>Eukaryota</taxon>
        <taxon>Viridiplantae</taxon>
        <taxon>Streptophyta</taxon>
        <taxon>Embryophyta</taxon>
        <taxon>Tracheophyta</taxon>
        <taxon>Spermatophyta</taxon>
        <taxon>Magnoliopsida</taxon>
        <taxon>Magnoliidae</taxon>
        <taxon>Laurales</taxon>
        <taxon>Lauraceae</taxon>
        <taxon>Persea</taxon>
    </lineage>
</organism>
<sequence>MKNLRVCSDCHSATKLISKIYDREIIVRDQSRFHHFKNGLCSCLDYCVRLKGVLRIIEGKKEARPWQEIRRGQQANKGRRTRVCSLNLCHIHTSNTDWNQVALESRTQP</sequence>
<proteinExistence type="predicted"/>
<keyword evidence="2" id="KW-1185">Reference proteome</keyword>
<accession>A0ACC2KH06</accession>
<dbReference type="Proteomes" id="UP001234297">
    <property type="component" value="Chromosome 9"/>
</dbReference>
<name>A0ACC2KH06_PERAE</name>
<dbReference type="EMBL" id="CM056817">
    <property type="protein sequence ID" value="KAJ8620435.1"/>
    <property type="molecule type" value="Genomic_DNA"/>
</dbReference>